<comment type="caution">
    <text evidence="6">The sequence shown here is derived from an EMBL/GenBank/DDBJ whole genome shotgun (WGS) entry which is preliminary data.</text>
</comment>
<evidence type="ECO:0000313" key="6">
    <source>
        <dbReference type="EMBL" id="KYF63122.1"/>
    </source>
</evidence>
<evidence type="ECO:0000256" key="4">
    <source>
        <dbReference type="ARBA" id="ARBA00025742"/>
    </source>
</evidence>
<dbReference type="EMBL" id="JEMA01001036">
    <property type="protein sequence ID" value="KYF63122.1"/>
    <property type="molecule type" value="Genomic_DNA"/>
</dbReference>
<dbReference type="PANTHER" id="PTHR42988">
    <property type="entry name" value="PHOSPHOHYDROLASE"/>
    <property type="match status" value="1"/>
</dbReference>
<gene>
    <name evidence="6" type="ORF">BE15_42440</name>
</gene>
<dbReference type="InterPro" id="IPR050884">
    <property type="entry name" value="CNP_phosphodiesterase-III"/>
</dbReference>
<keyword evidence="2" id="KW-0378">Hydrolase</keyword>
<organism evidence="6 7">
    <name type="scientific">Sorangium cellulosum</name>
    <name type="common">Polyangium cellulosum</name>
    <dbReference type="NCBI Taxonomy" id="56"/>
    <lineage>
        <taxon>Bacteria</taxon>
        <taxon>Pseudomonadati</taxon>
        <taxon>Myxococcota</taxon>
        <taxon>Polyangia</taxon>
        <taxon>Polyangiales</taxon>
        <taxon>Polyangiaceae</taxon>
        <taxon>Sorangium</taxon>
    </lineage>
</organism>
<keyword evidence="3" id="KW-0408">Iron</keyword>
<evidence type="ECO:0000313" key="7">
    <source>
        <dbReference type="Proteomes" id="UP000075260"/>
    </source>
</evidence>
<protein>
    <recommendedName>
        <fullName evidence="5">Calcineurin-like phosphoesterase domain-containing protein</fullName>
    </recommendedName>
</protein>
<dbReference type="Gene3D" id="3.60.21.10">
    <property type="match status" value="1"/>
</dbReference>
<dbReference type="SUPFAM" id="SSF56300">
    <property type="entry name" value="Metallo-dependent phosphatases"/>
    <property type="match status" value="1"/>
</dbReference>
<keyword evidence="1" id="KW-0479">Metal-binding</keyword>
<comment type="similarity">
    <text evidence="4">Belongs to the cyclic nucleotide phosphodiesterase class-III family.</text>
</comment>
<dbReference type="Pfam" id="PF00149">
    <property type="entry name" value="Metallophos"/>
    <property type="match status" value="1"/>
</dbReference>
<evidence type="ECO:0000259" key="5">
    <source>
        <dbReference type="Pfam" id="PF00149"/>
    </source>
</evidence>
<reference evidence="6 7" key="1">
    <citation type="submission" date="2014-02" db="EMBL/GenBank/DDBJ databases">
        <title>The small core and large imbalanced accessory genome model reveals a collaborative survival strategy of Sorangium cellulosum strains in nature.</title>
        <authorList>
            <person name="Han K."/>
            <person name="Peng R."/>
            <person name="Blom J."/>
            <person name="Li Y.-Z."/>
        </authorList>
    </citation>
    <scope>NUCLEOTIDE SEQUENCE [LARGE SCALE GENOMIC DNA]</scope>
    <source>
        <strain evidence="6 7">So0008-312</strain>
    </source>
</reference>
<dbReference type="GO" id="GO:0046872">
    <property type="term" value="F:metal ion binding"/>
    <property type="evidence" value="ECO:0007669"/>
    <property type="project" value="UniProtKB-KW"/>
</dbReference>
<evidence type="ECO:0000256" key="1">
    <source>
        <dbReference type="ARBA" id="ARBA00022723"/>
    </source>
</evidence>
<sequence>MMWMTTIAHLTDFHLLEADHDRRRGAERWRLRYLSFGRPIDAAQRRRRALTALVEARRSGADHLVLTGDLTEDGTAAQFEVLAAALAESGWDPSRVTLVPGNHDAYTGDDAWGRALLGCLRPFAATSGPGTTVALPGAVVAAVSTAMTQPVTRSAGAIAAHELSQVASLAAETRRSGSALVLAQHHPPLRHPIGAMQWLDGLINGAELMALLREHDHLHVIHGHTHRESDVPVRSGAPPRIFCAQALVDGPSPLRLYRARHGRLLSERTSVWSGASAMAMA</sequence>
<evidence type="ECO:0000256" key="3">
    <source>
        <dbReference type="ARBA" id="ARBA00023004"/>
    </source>
</evidence>
<dbReference type="PANTHER" id="PTHR42988:SF2">
    <property type="entry name" value="CYCLIC NUCLEOTIDE PHOSPHODIESTERASE CBUA0032-RELATED"/>
    <property type="match status" value="1"/>
</dbReference>
<dbReference type="InterPro" id="IPR029052">
    <property type="entry name" value="Metallo-depent_PP-like"/>
</dbReference>
<dbReference type="GO" id="GO:0016787">
    <property type="term" value="F:hydrolase activity"/>
    <property type="evidence" value="ECO:0007669"/>
    <property type="project" value="UniProtKB-KW"/>
</dbReference>
<dbReference type="Proteomes" id="UP000075260">
    <property type="component" value="Unassembled WGS sequence"/>
</dbReference>
<dbReference type="AlphaFoldDB" id="A0A150Q556"/>
<dbReference type="InterPro" id="IPR004843">
    <property type="entry name" value="Calcineurin-like_PHP"/>
</dbReference>
<proteinExistence type="inferred from homology"/>
<evidence type="ECO:0000256" key="2">
    <source>
        <dbReference type="ARBA" id="ARBA00022801"/>
    </source>
</evidence>
<name>A0A150Q556_SORCE</name>
<feature type="domain" description="Calcineurin-like phosphoesterase" evidence="5">
    <location>
        <begin position="6"/>
        <end position="227"/>
    </location>
</feature>
<accession>A0A150Q556</accession>